<keyword evidence="6" id="KW-0067">ATP-binding</keyword>
<keyword evidence="7" id="KW-0443">Lipid metabolism</keyword>
<keyword evidence="5 10" id="KW-0418">Kinase</keyword>
<dbReference type="InterPro" id="IPR045540">
    <property type="entry name" value="YegS/DAGK_C"/>
</dbReference>
<evidence type="ECO:0000256" key="2">
    <source>
        <dbReference type="ARBA" id="ARBA00005983"/>
    </source>
</evidence>
<dbReference type="Gene3D" id="3.40.50.10330">
    <property type="entry name" value="Probable inorganic polyphosphate/atp-NAD kinase, domain 1"/>
    <property type="match status" value="1"/>
</dbReference>
<evidence type="ECO:0000256" key="5">
    <source>
        <dbReference type="ARBA" id="ARBA00022777"/>
    </source>
</evidence>
<dbReference type="GO" id="GO:0016301">
    <property type="term" value="F:kinase activity"/>
    <property type="evidence" value="ECO:0007669"/>
    <property type="project" value="UniProtKB-KW"/>
</dbReference>
<keyword evidence="7" id="KW-0444">Lipid biosynthesis</keyword>
<dbReference type="SUPFAM" id="SSF111331">
    <property type="entry name" value="NAD kinase/diacylglycerol kinase-like"/>
    <property type="match status" value="1"/>
</dbReference>
<dbReference type="Proteomes" id="UP000746471">
    <property type="component" value="Unassembled WGS sequence"/>
</dbReference>
<comment type="similarity">
    <text evidence="2">Belongs to the diacylglycerol/lipid kinase family.</text>
</comment>
<protein>
    <submittedName>
        <fullName evidence="10">Diacylglycerol kinase family lipid kinase</fullName>
    </submittedName>
</protein>
<evidence type="ECO:0000313" key="11">
    <source>
        <dbReference type="Proteomes" id="UP000746471"/>
    </source>
</evidence>
<dbReference type="Pfam" id="PF00781">
    <property type="entry name" value="DAGK_cat"/>
    <property type="match status" value="1"/>
</dbReference>
<evidence type="ECO:0000256" key="8">
    <source>
        <dbReference type="ARBA" id="ARBA00023264"/>
    </source>
</evidence>
<evidence type="ECO:0000256" key="4">
    <source>
        <dbReference type="ARBA" id="ARBA00022741"/>
    </source>
</evidence>
<comment type="cofactor">
    <cofactor evidence="1">
        <name>Mg(2+)</name>
        <dbReference type="ChEBI" id="CHEBI:18420"/>
    </cofactor>
</comment>
<evidence type="ECO:0000256" key="1">
    <source>
        <dbReference type="ARBA" id="ARBA00001946"/>
    </source>
</evidence>
<dbReference type="PANTHER" id="PTHR12358:SF54">
    <property type="entry name" value="SPHINGOSINE KINASE RELATED PROTEIN"/>
    <property type="match status" value="1"/>
</dbReference>
<dbReference type="InterPro" id="IPR001206">
    <property type="entry name" value="Diacylglycerol_kinase_cat_dom"/>
</dbReference>
<evidence type="ECO:0000313" key="10">
    <source>
        <dbReference type="EMBL" id="MBS7526534.1"/>
    </source>
</evidence>
<dbReference type="SMART" id="SM00046">
    <property type="entry name" value="DAGKc"/>
    <property type="match status" value="1"/>
</dbReference>
<dbReference type="InterPro" id="IPR017438">
    <property type="entry name" value="ATP-NAD_kinase_N"/>
</dbReference>
<keyword evidence="4" id="KW-0547">Nucleotide-binding</keyword>
<dbReference type="Pfam" id="PF19279">
    <property type="entry name" value="YegS_C"/>
    <property type="match status" value="1"/>
</dbReference>
<dbReference type="PANTHER" id="PTHR12358">
    <property type="entry name" value="SPHINGOSINE KINASE"/>
    <property type="match status" value="1"/>
</dbReference>
<proteinExistence type="inferred from homology"/>
<comment type="caution">
    <text evidence="10">The sequence shown here is derived from an EMBL/GenBank/DDBJ whole genome shotgun (WGS) entry which is preliminary data.</text>
</comment>
<dbReference type="Gene3D" id="2.60.200.40">
    <property type="match status" value="1"/>
</dbReference>
<evidence type="ECO:0000256" key="6">
    <source>
        <dbReference type="ARBA" id="ARBA00022840"/>
    </source>
</evidence>
<name>A0ABS5PQ54_9FIRM</name>
<keyword evidence="3" id="KW-0808">Transferase</keyword>
<evidence type="ECO:0000256" key="7">
    <source>
        <dbReference type="ARBA" id="ARBA00023209"/>
    </source>
</evidence>
<dbReference type="RefSeq" id="WP_213236396.1">
    <property type="nucleotide sequence ID" value="NZ_JAHBCL010000011.1"/>
</dbReference>
<dbReference type="NCBIfam" id="TIGR00147">
    <property type="entry name" value="YegS/Rv2252/BmrU family lipid kinase"/>
    <property type="match status" value="1"/>
</dbReference>
<keyword evidence="11" id="KW-1185">Reference proteome</keyword>
<reference evidence="10 11" key="1">
    <citation type="submission" date="2021-05" db="EMBL/GenBank/DDBJ databases">
        <title>Fusibacter ferrireducens sp. nov., an anaerobic, sulfur- and Fe-reducing bacterium isolated from the mangrove sediment.</title>
        <authorList>
            <person name="Qiu D."/>
        </authorList>
    </citation>
    <scope>NUCLEOTIDE SEQUENCE [LARGE SCALE GENOMIC DNA]</scope>
    <source>
        <strain evidence="10 11">DSM 12116</strain>
    </source>
</reference>
<keyword evidence="8" id="KW-1208">Phospholipid metabolism</keyword>
<dbReference type="InterPro" id="IPR050187">
    <property type="entry name" value="Lipid_Phosphate_FormReg"/>
</dbReference>
<dbReference type="InterPro" id="IPR005218">
    <property type="entry name" value="Diacylglycerol/lipid_kinase"/>
</dbReference>
<feature type="domain" description="DAGKc" evidence="9">
    <location>
        <begin position="1"/>
        <end position="134"/>
    </location>
</feature>
<evidence type="ECO:0000259" key="9">
    <source>
        <dbReference type="PROSITE" id="PS50146"/>
    </source>
</evidence>
<sequence length="302" mass="33723">MRKILVIVNPVSGNGKALKIMPDIKSFFNTHRDMIEADFKISRFKDDIKLIASTMYDNGYREFVVIGGDGSLSELVNGLGPKMDNKIKIGVIPYGSGNDFIKSLFNQYKLNDQIKAIIEDQTQLLDLGKVNEFYYINSCTFGIDGPIIRMTDKLKMKLPGEIAYYMSTLKEGVAFRPKIVRLTIDGEVLKGEKILIAFNNGKFIGGGMNITPDADLSDGYLNVCVIDDVPKLKFVRSIKKVYSGRLSDLDEVSLRRIKNGSIEVENGSYDINIDGNLVGQTPATIKIIPNAIRVFKNMEDKE</sequence>
<gene>
    <name evidence="10" type="ORF">KHM83_07575</name>
</gene>
<dbReference type="PROSITE" id="PS50146">
    <property type="entry name" value="DAGK"/>
    <property type="match status" value="1"/>
</dbReference>
<evidence type="ECO:0000256" key="3">
    <source>
        <dbReference type="ARBA" id="ARBA00022679"/>
    </source>
</evidence>
<organism evidence="10 11">
    <name type="scientific">Fusibacter paucivorans</name>
    <dbReference type="NCBI Taxonomy" id="76009"/>
    <lineage>
        <taxon>Bacteria</taxon>
        <taxon>Bacillati</taxon>
        <taxon>Bacillota</taxon>
        <taxon>Clostridia</taxon>
        <taxon>Eubacteriales</taxon>
        <taxon>Eubacteriales Family XII. Incertae Sedis</taxon>
        <taxon>Fusibacter</taxon>
    </lineage>
</organism>
<keyword evidence="7" id="KW-0594">Phospholipid biosynthesis</keyword>
<dbReference type="EMBL" id="JAHBCL010000011">
    <property type="protein sequence ID" value="MBS7526534.1"/>
    <property type="molecule type" value="Genomic_DNA"/>
</dbReference>
<accession>A0ABS5PQ54</accession>
<dbReference type="InterPro" id="IPR016064">
    <property type="entry name" value="NAD/diacylglycerol_kinase_sf"/>
</dbReference>